<name>A0A9P5S833_9FUNG</name>
<dbReference type="AlphaFoldDB" id="A0A9P5S833"/>
<dbReference type="EMBL" id="JAAAUY010002203">
    <property type="protein sequence ID" value="KAF9314223.1"/>
    <property type="molecule type" value="Genomic_DNA"/>
</dbReference>
<feature type="non-terminal residue" evidence="2">
    <location>
        <position position="1"/>
    </location>
</feature>
<dbReference type="PANTHER" id="PTHR36179:SF2">
    <property type="entry name" value="LUD DOMAIN-CONTAINING PROTEIN"/>
    <property type="match status" value="1"/>
</dbReference>
<feature type="domain" description="LUD" evidence="1">
    <location>
        <begin position="89"/>
        <end position="154"/>
    </location>
</feature>
<evidence type="ECO:0000313" key="3">
    <source>
        <dbReference type="Proteomes" id="UP000696485"/>
    </source>
</evidence>
<evidence type="ECO:0000313" key="2">
    <source>
        <dbReference type="EMBL" id="KAF9314223.1"/>
    </source>
</evidence>
<feature type="non-terminal residue" evidence="2">
    <location>
        <position position="163"/>
    </location>
</feature>
<dbReference type="Pfam" id="PF02589">
    <property type="entry name" value="LUD_dom"/>
    <property type="match status" value="1"/>
</dbReference>
<sequence length="163" mass="17430">HTFSALAKSDAQLARFANSPYTKPASPERTAAAKAGLENNGFKVYVVKGRGQAFETLTSLFLAGASVSKILSEKDPVKHSLLRRTIGTSPDYYLTSMAAVGEDGKLAHADFSGFKVGGVAFGAANVIVVAGSNKIVKNESEARKRTHEFVYEGESARTRDVFK</sequence>
<organism evidence="2 3">
    <name type="scientific">Podila minutissima</name>
    <dbReference type="NCBI Taxonomy" id="64525"/>
    <lineage>
        <taxon>Eukaryota</taxon>
        <taxon>Fungi</taxon>
        <taxon>Fungi incertae sedis</taxon>
        <taxon>Mucoromycota</taxon>
        <taxon>Mortierellomycotina</taxon>
        <taxon>Mortierellomycetes</taxon>
        <taxon>Mortierellales</taxon>
        <taxon>Mortierellaceae</taxon>
        <taxon>Podila</taxon>
    </lineage>
</organism>
<proteinExistence type="predicted"/>
<dbReference type="InterPro" id="IPR003741">
    <property type="entry name" value="LUD_dom"/>
</dbReference>
<dbReference type="Proteomes" id="UP000696485">
    <property type="component" value="Unassembled WGS sequence"/>
</dbReference>
<comment type="caution">
    <text evidence="2">The sequence shown here is derived from an EMBL/GenBank/DDBJ whole genome shotgun (WGS) entry which is preliminary data.</text>
</comment>
<evidence type="ECO:0000259" key="1">
    <source>
        <dbReference type="Pfam" id="PF02589"/>
    </source>
</evidence>
<protein>
    <recommendedName>
        <fullName evidence="1">LUD domain-containing protein</fullName>
    </recommendedName>
</protein>
<dbReference type="PANTHER" id="PTHR36179">
    <property type="entry name" value="LUD_DOM DOMAIN-CONTAINING PROTEIN"/>
    <property type="match status" value="1"/>
</dbReference>
<keyword evidence="3" id="KW-1185">Reference proteome</keyword>
<reference evidence="2" key="1">
    <citation type="journal article" date="2020" name="Fungal Divers.">
        <title>Resolving the Mortierellaceae phylogeny through synthesis of multi-gene phylogenetics and phylogenomics.</title>
        <authorList>
            <person name="Vandepol N."/>
            <person name="Liber J."/>
            <person name="Desiro A."/>
            <person name="Na H."/>
            <person name="Kennedy M."/>
            <person name="Barry K."/>
            <person name="Grigoriev I.V."/>
            <person name="Miller A.N."/>
            <person name="O'Donnell K."/>
            <person name="Stajich J.E."/>
            <person name="Bonito G."/>
        </authorList>
    </citation>
    <scope>NUCLEOTIDE SEQUENCE</scope>
    <source>
        <strain evidence="2">NVP1</strain>
    </source>
</reference>
<accession>A0A9P5S833</accession>
<gene>
    <name evidence="2" type="ORF">BG006_004008</name>
</gene>